<evidence type="ECO:0000313" key="1">
    <source>
        <dbReference type="EMBL" id="KAJ1345475.1"/>
    </source>
</evidence>
<evidence type="ECO:0000313" key="2">
    <source>
        <dbReference type="Proteomes" id="UP001196413"/>
    </source>
</evidence>
<proteinExistence type="predicted"/>
<dbReference type="Proteomes" id="UP001196413">
    <property type="component" value="Unassembled WGS sequence"/>
</dbReference>
<reference evidence="1" key="1">
    <citation type="submission" date="2021-06" db="EMBL/GenBank/DDBJ databases">
        <title>Parelaphostrongylus tenuis whole genome reference sequence.</title>
        <authorList>
            <person name="Garwood T.J."/>
            <person name="Larsen P.A."/>
            <person name="Fountain-Jones N.M."/>
            <person name="Garbe J.R."/>
            <person name="Macchietto M.G."/>
            <person name="Kania S.A."/>
            <person name="Gerhold R.W."/>
            <person name="Richards J.E."/>
            <person name="Wolf T.M."/>
        </authorList>
    </citation>
    <scope>NUCLEOTIDE SEQUENCE</scope>
    <source>
        <strain evidence="1">MNPRO001-30</strain>
        <tissue evidence="1">Meninges</tissue>
    </source>
</reference>
<protein>
    <submittedName>
        <fullName evidence="1">Uncharacterized protein</fullName>
    </submittedName>
</protein>
<name>A0AAD5QFA5_PARTN</name>
<accession>A0AAD5QFA5</accession>
<dbReference type="EMBL" id="JAHQIW010000002">
    <property type="protein sequence ID" value="KAJ1345475.1"/>
    <property type="molecule type" value="Genomic_DNA"/>
</dbReference>
<dbReference type="AlphaFoldDB" id="A0AAD5QFA5"/>
<organism evidence="1 2">
    <name type="scientific">Parelaphostrongylus tenuis</name>
    <name type="common">Meningeal worm</name>
    <dbReference type="NCBI Taxonomy" id="148309"/>
    <lineage>
        <taxon>Eukaryota</taxon>
        <taxon>Metazoa</taxon>
        <taxon>Ecdysozoa</taxon>
        <taxon>Nematoda</taxon>
        <taxon>Chromadorea</taxon>
        <taxon>Rhabditida</taxon>
        <taxon>Rhabditina</taxon>
        <taxon>Rhabditomorpha</taxon>
        <taxon>Strongyloidea</taxon>
        <taxon>Metastrongylidae</taxon>
        <taxon>Parelaphostrongylus</taxon>
    </lineage>
</organism>
<keyword evidence="2" id="KW-1185">Reference proteome</keyword>
<sequence length="186" mass="20976">MKKLFSRQEVAPGEISTISLSSISTWPTFVPPVIDMHSASAYILLLVPLAFSKSIDVPQLIPPCPAGSRPLLRMDGEPRKCLPHQNSLCVNALPDKHNATTVCCYNNQVDYFCCLDTTPQQCPDYEHVMVVIYNSVPHNPFGLRSFIFREGIEDEVIDATMRRPEETLFDNGIRQEDGFLVRHNNK</sequence>
<gene>
    <name evidence="1" type="ORF">KIN20_000018</name>
</gene>
<comment type="caution">
    <text evidence="1">The sequence shown here is derived from an EMBL/GenBank/DDBJ whole genome shotgun (WGS) entry which is preliminary data.</text>
</comment>